<proteinExistence type="predicted"/>
<evidence type="ECO:0000313" key="3">
    <source>
        <dbReference type="Proteomes" id="UP001500888"/>
    </source>
</evidence>
<evidence type="ECO:0000256" key="1">
    <source>
        <dbReference type="SAM" id="MobiDB-lite"/>
    </source>
</evidence>
<protein>
    <submittedName>
        <fullName evidence="2">Uncharacterized protein</fullName>
    </submittedName>
</protein>
<name>A0ABP7J8T5_9ACTN</name>
<evidence type="ECO:0000313" key="2">
    <source>
        <dbReference type="EMBL" id="GAA3837655.1"/>
    </source>
</evidence>
<reference evidence="3" key="1">
    <citation type="journal article" date="2019" name="Int. J. Syst. Evol. Microbiol.">
        <title>The Global Catalogue of Microorganisms (GCM) 10K type strain sequencing project: providing services to taxonomists for standard genome sequencing and annotation.</title>
        <authorList>
            <consortium name="The Broad Institute Genomics Platform"/>
            <consortium name="The Broad Institute Genome Sequencing Center for Infectious Disease"/>
            <person name="Wu L."/>
            <person name="Ma J."/>
        </authorList>
    </citation>
    <scope>NUCLEOTIDE SEQUENCE [LARGE SCALE GENOMIC DNA]</scope>
    <source>
        <strain evidence="3">JCM 16908</strain>
    </source>
</reference>
<organism evidence="2 3">
    <name type="scientific">Sphaerisporangium flaviroseum</name>
    <dbReference type="NCBI Taxonomy" id="509199"/>
    <lineage>
        <taxon>Bacteria</taxon>
        <taxon>Bacillati</taxon>
        <taxon>Actinomycetota</taxon>
        <taxon>Actinomycetes</taxon>
        <taxon>Streptosporangiales</taxon>
        <taxon>Streptosporangiaceae</taxon>
        <taxon>Sphaerisporangium</taxon>
    </lineage>
</organism>
<feature type="region of interest" description="Disordered" evidence="1">
    <location>
        <begin position="56"/>
        <end position="78"/>
    </location>
</feature>
<keyword evidence="3" id="KW-1185">Reference proteome</keyword>
<comment type="caution">
    <text evidence="2">The sequence shown here is derived from an EMBL/GenBank/DDBJ whole genome shotgun (WGS) entry which is preliminary data.</text>
</comment>
<dbReference type="Proteomes" id="UP001500888">
    <property type="component" value="Unassembled WGS sequence"/>
</dbReference>
<accession>A0ABP7J8T5</accession>
<gene>
    <name evidence="2" type="ORF">GCM10022226_69730</name>
</gene>
<sequence length="114" mass="12441">MPPHGHARLLVRLADRLPGFRTSHVATHYRARRYTAADRSVYRLRSYAVVYGDTRDPGFVGSPGSPQGYFPPGPAMPRTTCPPDQTGFVTNRRGGGSANRAVTASLWLRSTALS</sequence>
<dbReference type="EMBL" id="BAAAZR010000040">
    <property type="protein sequence ID" value="GAA3837655.1"/>
    <property type="molecule type" value="Genomic_DNA"/>
</dbReference>